<sequence>MTTEFEAESQPKEAEESVVIEQSGVVEVPGLCYRNIPAVVTTAIGEMFAMGEVFGAGFVLDYLLLVHKAW</sequence>
<accession>A0A2P6SGJ2</accession>
<dbReference type="Proteomes" id="UP000238479">
    <property type="component" value="Chromosome 1"/>
</dbReference>
<organism evidence="1 2">
    <name type="scientific">Rosa chinensis</name>
    <name type="common">China rose</name>
    <dbReference type="NCBI Taxonomy" id="74649"/>
    <lineage>
        <taxon>Eukaryota</taxon>
        <taxon>Viridiplantae</taxon>
        <taxon>Streptophyta</taxon>
        <taxon>Embryophyta</taxon>
        <taxon>Tracheophyta</taxon>
        <taxon>Spermatophyta</taxon>
        <taxon>Magnoliopsida</taxon>
        <taxon>eudicotyledons</taxon>
        <taxon>Gunneridae</taxon>
        <taxon>Pentapetalae</taxon>
        <taxon>rosids</taxon>
        <taxon>fabids</taxon>
        <taxon>Rosales</taxon>
        <taxon>Rosaceae</taxon>
        <taxon>Rosoideae</taxon>
        <taxon>Rosoideae incertae sedis</taxon>
        <taxon>Rosa</taxon>
    </lineage>
</organism>
<comment type="caution">
    <text evidence="1">The sequence shown here is derived from an EMBL/GenBank/DDBJ whole genome shotgun (WGS) entry which is preliminary data.</text>
</comment>
<name>A0A2P6SGJ2_ROSCH</name>
<dbReference type="EMBL" id="PDCK01000039">
    <property type="protein sequence ID" value="PRQ57815.1"/>
    <property type="molecule type" value="Genomic_DNA"/>
</dbReference>
<evidence type="ECO:0000313" key="1">
    <source>
        <dbReference type="EMBL" id="PRQ57815.1"/>
    </source>
</evidence>
<dbReference type="AlphaFoldDB" id="A0A2P6SGJ2"/>
<gene>
    <name evidence="1" type="ORF">RchiOBHm_Chr1g0352451</name>
</gene>
<evidence type="ECO:0000313" key="2">
    <source>
        <dbReference type="Proteomes" id="UP000238479"/>
    </source>
</evidence>
<keyword evidence="2" id="KW-1185">Reference proteome</keyword>
<dbReference type="Gramene" id="PRQ57815">
    <property type="protein sequence ID" value="PRQ57815"/>
    <property type="gene ID" value="RchiOBHm_Chr1g0352451"/>
</dbReference>
<protein>
    <submittedName>
        <fullName evidence="1">Uncharacterized protein</fullName>
    </submittedName>
</protein>
<proteinExistence type="predicted"/>
<reference evidence="1 2" key="1">
    <citation type="journal article" date="2018" name="Nat. Genet.">
        <title>The Rosa genome provides new insights in the design of modern roses.</title>
        <authorList>
            <person name="Bendahmane M."/>
        </authorList>
    </citation>
    <scope>NUCLEOTIDE SEQUENCE [LARGE SCALE GENOMIC DNA]</scope>
    <source>
        <strain evidence="2">cv. Old Blush</strain>
    </source>
</reference>